<dbReference type="Proteomes" id="UP000293874">
    <property type="component" value="Unassembled WGS sequence"/>
</dbReference>
<dbReference type="OrthoDB" id="7794186at2"/>
<evidence type="ECO:0000313" key="2">
    <source>
        <dbReference type="EMBL" id="RZS76092.1"/>
    </source>
</evidence>
<dbReference type="InterPro" id="IPR013783">
    <property type="entry name" value="Ig-like_fold"/>
</dbReference>
<keyword evidence="3" id="KW-1185">Reference proteome</keyword>
<dbReference type="EMBL" id="SGXA01000001">
    <property type="protein sequence ID" value="RZS76092.1"/>
    <property type="molecule type" value="Genomic_DNA"/>
</dbReference>
<evidence type="ECO:0000313" key="3">
    <source>
        <dbReference type="Proteomes" id="UP000293874"/>
    </source>
</evidence>
<sequence length="1389" mass="146517">MKKLLLVCLLLAGSVSSLFAVDYYWVGGAGSWTDINHWATASGGTTKHSIVPSENDNVFFDANSGLLNGNIVTLPANGDAYCKNMSWAGVTTTASFRRGGGGYSIHIYGSMELAASVTYGMQAIYFDGPDDVTIRCNGAGRVPVMGWYNPFYINKPGATVKLLDDIPLALQVNDLLLSAGTLDLSGFNHTFWQMRANHNTAATIDISNAIINNTVHWDVRGLNKTVITTNSVINTVTLYTDGNVYNEVNVSTTGTDMAINGTTIDKLTFVTPAAVNGSVRIGANNIINILEFKGGGTLRAGGNVINQLIVAPGKGLIAYGNNTINTLFRMNTPDCSGLAELTGATNEVVTLTFGSGAVLDLKNLFITNMIAAGSVTLPVDVVGADGGNNTNFNITNPLTGTTLFWVGGSGDWNDNAHWSATSGGTGGYCVPFKADNVVFDNNSGFAAGNNLVTTSSNTWCNSMTWTNIAVPTTFVESGSYTMEVYGSIVLDPKVTMTANLLLKGTAASTLTTNGAGLGGLGIDISRTGTDGGLTLVDDFVNPNATLRLSLGKLLMSGRTVDLFFFASNTSGARVMDLTNATVNVRETFSISGTGRTWVGNGAGLTVNSARYFVVDGLNYPTVNLSSLENVFDIRNATIGTLTFTNTAGNSNARILANNTITTLDFRGGGNIAQTGNTIGTLLLAPSKYYGFTGTNTITTHLRFNSPACSGLGEMRGINGVLSTLNFGPSATTDLANVYIQNIAATGSITPITVSGADAGGNSGFTINSNAGSARYWVGGSGDWNDANHWSLTSGGTGGACVPTVNDDVFFNAQSFTSGSSTVTTTGNIYAKNMDWTGATNAPVFNESTTFGFELWGNLVMNPAVTMNATAIFMGSTNTTLNTNGSTLGNFDFTLNKLNGSLSLGLNDDLNNPQTFITLQRGTLNVANRTLVVEAISDEGSTNATAIDISNSNFTGGWRYNGTNKTLNATNSLLNAATFLVNGGVYNKVNVASINTTYVAVTNTTVSKLVFTSTAPLANMNIAAGNTIDTLEFKSRGNITGTGNNIGTLIFAPGRQYTFANGTNTTVTNAWYGSGTPCNLTDISAATTATVTVNGDPVNLDYVLLSGITAAGTAAPFHAYEHSRDQGRNTNWTIEPYAGSNPILGLGPDITITTDDLPYVLRTDGFFGSPLSNYLWNDNSTGDTLEITAAGTYSVNVGFPDGCSIPDQIVVTVVAPLPITLTSFTVKSVNCAPVLSWSTTDAVNFHRFEIERSSDGRNFQPVGSIHFNASVSRYSYTDNKAGEGRFFYRLRLVDIDNKYEYSNIISLSNNCGGILEVTPTVTADLVQVTLPGGYENARIRVFSAAGQEMSARLSGNGNRKTIDLSSFAKGYYFVQVNNGVELKTFKIMKK</sequence>
<dbReference type="Gene3D" id="2.60.40.10">
    <property type="entry name" value="Immunoglobulins"/>
    <property type="match status" value="1"/>
</dbReference>
<feature type="chain" id="PRO_5020648343" evidence="1">
    <location>
        <begin position="21"/>
        <end position="1389"/>
    </location>
</feature>
<proteinExistence type="predicted"/>
<reference evidence="2 3" key="1">
    <citation type="submission" date="2019-02" db="EMBL/GenBank/DDBJ databases">
        <title>Genomic Encyclopedia of Type Strains, Phase IV (KMG-IV): sequencing the most valuable type-strain genomes for metagenomic binning, comparative biology and taxonomic classification.</title>
        <authorList>
            <person name="Goeker M."/>
        </authorList>
    </citation>
    <scope>NUCLEOTIDE SEQUENCE [LARGE SCALE GENOMIC DNA]</scope>
    <source>
        <strain evidence="2 3">DSM 18116</strain>
    </source>
</reference>
<keyword evidence="1" id="KW-0732">Signal</keyword>
<organism evidence="2 3">
    <name type="scientific">Pseudobacter ginsenosidimutans</name>
    <dbReference type="NCBI Taxonomy" id="661488"/>
    <lineage>
        <taxon>Bacteria</taxon>
        <taxon>Pseudomonadati</taxon>
        <taxon>Bacteroidota</taxon>
        <taxon>Chitinophagia</taxon>
        <taxon>Chitinophagales</taxon>
        <taxon>Chitinophagaceae</taxon>
        <taxon>Pseudobacter</taxon>
    </lineage>
</organism>
<dbReference type="NCBIfam" id="TIGR04183">
    <property type="entry name" value="Por_Secre_tail"/>
    <property type="match status" value="1"/>
</dbReference>
<gene>
    <name evidence="2" type="ORF">EV199_1969</name>
</gene>
<dbReference type="InterPro" id="IPR026444">
    <property type="entry name" value="Secre_tail"/>
</dbReference>
<feature type="signal peptide" evidence="1">
    <location>
        <begin position="1"/>
        <end position="20"/>
    </location>
</feature>
<protein>
    <submittedName>
        <fullName evidence="2">Putative secreted protein (Por secretion system target)</fullName>
    </submittedName>
</protein>
<name>A0A4Q7N4Z0_9BACT</name>
<evidence type="ECO:0000256" key="1">
    <source>
        <dbReference type="SAM" id="SignalP"/>
    </source>
</evidence>
<dbReference type="RefSeq" id="WP_158644095.1">
    <property type="nucleotide sequence ID" value="NZ_CP042431.1"/>
</dbReference>
<accession>A0A4Q7N4Z0</accession>
<comment type="caution">
    <text evidence="2">The sequence shown here is derived from an EMBL/GenBank/DDBJ whole genome shotgun (WGS) entry which is preliminary data.</text>
</comment>